<keyword evidence="5" id="KW-1185">Reference proteome</keyword>
<keyword evidence="2" id="KW-0560">Oxidoreductase</keyword>
<dbReference type="PANTHER" id="PTHR42879">
    <property type="entry name" value="3-OXOACYL-(ACYL-CARRIER-PROTEIN) REDUCTASE"/>
    <property type="match status" value="1"/>
</dbReference>
<sequence>MSELTGKTALVTGGTSGIGRATAVILAARGARVVISGRNPERGAEVVEKITADGGAARFVAADLTSEDDVRRLAQEAGEVDILVNSAGAGAFGPSASFTTEQYNTLFDTNVRAIFLLTAALAPKMAERGGGSVINISSGSAVLGDDNNAIYVATKGAVNAITRAFAAEYGPANVRVNAVSPGPTYTSAPAMWLDRYIDLIPLRRVGQPEDVAEVIAFLAGPGGSYVNATVIPVDGGVTAVEPPKPPVQTTGWIQNG</sequence>
<dbReference type="EMBL" id="JAUSUZ010000001">
    <property type="protein sequence ID" value="MDQ0370042.1"/>
    <property type="molecule type" value="Genomic_DNA"/>
</dbReference>
<dbReference type="RefSeq" id="WP_307245711.1">
    <property type="nucleotide sequence ID" value="NZ_JAUSUZ010000001.1"/>
</dbReference>
<feature type="domain" description="Ketoreductase" evidence="3">
    <location>
        <begin position="7"/>
        <end position="195"/>
    </location>
</feature>
<accession>A0AAE3W7Q0</accession>
<comment type="caution">
    <text evidence="4">The sequence shown here is derived from an EMBL/GenBank/DDBJ whole genome shotgun (WGS) entry which is preliminary data.</text>
</comment>
<dbReference type="PROSITE" id="PS00061">
    <property type="entry name" value="ADH_SHORT"/>
    <property type="match status" value="1"/>
</dbReference>
<dbReference type="InterPro" id="IPR002347">
    <property type="entry name" value="SDR_fam"/>
</dbReference>
<evidence type="ECO:0000313" key="5">
    <source>
        <dbReference type="Proteomes" id="UP001240236"/>
    </source>
</evidence>
<dbReference type="SMART" id="SM00822">
    <property type="entry name" value="PKS_KR"/>
    <property type="match status" value="1"/>
</dbReference>
<dbReference type="Gene3D" id="3.40.50.720">
    <property type="entry name" value="NAD(P)-binding Rossmann-like Domain"/>
    <property type="match status" value="1"/>
</dbReference>
<evidence type="ECO:0000256" key="2">
    <source>
        <dbReference type="ARBA" id="ARBA00023002"/>
    </source>
</evidence>
<dbReference type="CDD" id="cd05233">
    <property type="entry name" value="SDR_c"/>
    <property type="match status" value="1"/>
</dbReference>
<dbReference type="Proteomes" id="UP001240236">
    <property type="component" value="Unassembled WGS sequence"/>
</dbReference>
<dbReference type="AlphaFoldDB" id="A0AAE3W7Q0"/>
<evidence type="ECO:0000256" key="1">
    <source>
        <dbReference type="ARBA" id="ARBA00006484"/>
    </source>
</evidence>
<dbReference type="PRINTS" id="PR00081">
    <property type="entry name" value="GDHRDH"/>
</dbReference>
<proteinExistence type="inferred from homology"/>
<gene>
    <name evidence="4" type="ORF">J2S42_006711</name>
</gene>
<dbReference type="InterPro" id="IPR020904">
    <property type="entry name" value="Sc_DH/Rdtase_CS"/>
</dbReference>
<dbReference type="FunFam" id="3.40.50.720:FF:000084">
    <property type="entry name" value="Short-chain dehydrogenase reductase"/>
    <property type="match status" value="1"/>
</dbReference>
<dbReference type="InterPro" id="IPR050259">
    <property type="entry name" value="SDR"/>
</dbReference>
<dbReference type="InterPro" id="IPR036291">
    <property type="entry name" value="NAD(P)-bd_dom_sf"/>
</dbReference>
<organism evidence="4 5">
    <name type="scientific">Catenuloplanes indicus</name>
    <dbReference type="NCBI Taxonomy" id="137267"/>
    <lineage>
        <taxon>Bacteria</taxon>
        <taxon>Bacillati</taxon>
        <taxon>Actinomycetota</taxon>
        <taxon>Actinomycetes</taxon>
        <taxon>Micromonosporales</taxon>
        <taxon>Micromonosporaceae</taxon>
        <taxon>Catenuloplanes</taxon>
    </lineage>
</organism>
<evidence type="ECO:0000313" key="4">
    <source>
        <dbReference type="EMBL" id="MDQ0370042.1"/>
    </source>
</evidence>
<comment type="similarity">
    <text evidence="1">Belongs to the short-chain dehydrogenases/reductases (SDR) family.</text>
</comment>
<dbReference type="SUPFAM" id="SSF51735">
    <property type="entry name" value="NAD(P)-binding Rossmann-fold domains"/>
    <property type="match status" value="1"/>
</dbReference>
<dbReference type="Pfam" id="PF13561">
    <property type="entry name" value="adh_short_C2"/>
    <property type="match status" value="1"/>
</dbReference>
<protein>
    <submittedName>
        <fullName evidence="4">NAD(P)-dependent dehydrogenase (Short-subunit alcohol dehydrogenase family)</fullName>
    </submittedName>
</protein>
<dbReference type="InterPro" id="IPR057326">
    <property type="entry name" value="KR_dom"/>
</dbReference>
<dbReference type="GO" id="GO:0016491">
    <property type="term" value="F:oxidoreductase activity"/>
    <property type="evidence" value="ECO:0007669"/>
    <property type="project" value="UniProtKB-KW"/>
</dbReference>
<dbReference type="PANTHER" id="PTHR42879:SF2">
    <property type="entry name" value="3-OXOACYL-[ACYL-CARRIER-PROTEIN] REDUCTASE FABG"/>
    <property type="match status" value="1"/>
</dbReference>
<dbReference type="GO" id="GO:0032787">
    <property type="term" value="P:monocarboxylic acid metabolic process"/>
    <property type="evidence" value="ECO:0007669"/>
    <property type="project" value="UniProtKB-ARBA"/>
</dbReference>
<name>A0AAE3W7Q0_9ACTN</name>
<reference evidence="4 5" key="1">
    <citation type="submission" date="2023-07" db="EMBL/GenBank/DDBJ databases">
        <title>Sequencing the genomes of 1000 actinobacteria strains.</title>
        <authorList>
            <person name="Klenk H.-P."/>
        </authorList>
    </citation>
    <scope>NUCLEOTIDE SEQUENCE [LARGE SCALE GENOMIC DNA]</scope>
    <source>
        <strain evidence="4 5">DSM 44709</strain>
    </source>
</reference>
<dbReference type="PRINTS" id="PR00080">
    <property type="entry name" value="SDRFAMILY"/>
</dbReference>
<evidence type="ECO:0000259" key="3">
    <source>
        <dbReference type="SMART" id="SM00822"/>
    </source>
</evidence>